<sequence>MGGVGRGGGGSDVGGVGRGDGGSESEGGGGFGVGGTGRGGRLVGSEGWRRVRGRRWIRVRERWRRLRVMREERRCLKLGSLEDEGQRWSKWEFSPV</sequence>
<feature type="region of interest" description="Disordered" evidence="1">
    <location>
        <begin position="1"/>
        <end position="44"/>
    </location>
</feature>
<evidence type="ECO:0000313" key="2">
    <source>
        <dbReference type="EMBL" id="KAG8095518.1"/>
    </source>
</evidence>
<accession>A0A8J6BZT2</accession>
<reference evidence="2" key="1">
    <citation type="journal article" date="2021" name="bioRxiv">
        <title>Whole Genome Assembly and Annotation of Northern Wild Rice, Zizania palustris L., Supports a Whole Genome Duplication in the Zizania Genus.</title>
        <authorList>
            <person name="Haas M."/>
            <person name="Kono T."/>
            <person name="Macchietto M."/>
            <person name="Millas R."/>
            <person name="McGilp L."/>
            <person name="Shao M."/>
            <person name="Duquette J."/>
            <person name="Hirsch C.N."/>
            <person name="Kimball J."/>
        </authorList>
    </citation>
    <scope>NUCLEOTIDE SEQUENCE</scope>
    <source>
        <tissue evidence="2">Fresh leaf tissue</tissue>
    </source>
</reference>
<dbReference type="EMBL" id="JAAALK010000080">
    <property type="protein sequence ID" value="KAG8095518.1"/>
    <property type="molecule type" value="Genomic_DNA"/>
</dbReference>
<organism evidence="2 3">
    <name type="scientific">Zizania palustris</name>
    <name type="common">Northern wild rice</name>
    <dbReference type="NCBI Taxonomy" id="103762"/>
    <lineage>
        <taxon>Eukaryota</taxon>
        <taxon>Viridiplantae</taxon>
        <taxon>Streptophyta</taxon>
        <taxon>Embryophyta</taxon>
        <taxon>Tracheophyta</taxon>
        <taxon>Spermatophyta</taxon>
        <taxon>Magnoliopsida</taxon>
        <taxon>Liliopsida</taxon>
        <taxon>Poales</taxon>
        <taxon>Poaceae</taxon>
        <taxon>BOP clade</taxon>
        <taxon>Oryzoideae</taxon>
        <taxon>Oryzeae</taxon>
        <taxon>Zizaniinae</taxon>
        <taxon>Zizania</taxon>
    </lineage>
</organism>
<evidence type="ECO:0000256" key="1">
    <source>
        <dbReference type="SAM" id="MobiDB-lite"/>
    </source>
</evidence>
<evidence type="ECO:0000313" key="3">
    <source>
        <dbReference type="Proteomes" id="UP000729402"/>
    </source>
</evidence>
<proteinExistence type="predicted"/>
<dbReference type="Proteomes" id="UP000729402">
    <property type="component" value="Unassembled WGS sequence"/>
</dbReference>
<keyword evidence="3" id="KW-1185">Reference proteome</keyword>
<name>A0A8J6BZT2_ZIZPA</name>
<protein>
    <submittedName>
        <fullName evidence="2">Uncharacterized protein</fullName>
    </submittedName>
</protein>
<gene>
    <name evidence="2" type="ORF">GUJ93_ZPchr0012g20672</name>
</gene>
<feature type="compositionally biased region" description="Gly residues" evidence="1">
    <location>
        <begin position="1"/>
        <end position="42"/>
    </location>
</feature>
<comment type="caution">
    <text evidence="2">The sequence shown here is derived from an EMBL/GenBank/DDBJ whole genome shotgun (WGS) entry which is preliminary data.</text>
</comment>
<reference evidence="2" key="2">
    <citation type="submission" date="2021-02" db="EMBL/GenBank/DDBJ databases">
        <authorList>
            <person name="Kimball J.A."/>
            <person name="Haas M.W."/>
            <person name="Macchietto M."/>
            <person name="Kono T."/>
            <person name="Duquette J."/>
            <person name="Shao M."/>
        </authorList>
    </citation>
    <scope>NUCLEOTIDE SEQUENCE</scope>
    <source>
        <tissue evidence="2">Fresh leaf tissue</tissue>
    </source>
</reference>
<dbReference type="AlphaFoldDB" id="A0A8J6BZT2"/>